<feature type="region of interest" description="Disordered" evidence="1">
    <location>
        <begin position="410"/>
        <end position="450"/>
    </location>
</feature>
<dbReference type="InterPro" id="IPR011524">
    <property type="entry name" value="SARAH_dom"/>
</dbReference>
<feature type="domain" description="Ras-associating" evidence="2">
    <location>
        <begin position="519"/>
        <end position="612"/>
    </location>
</feature>
<dbReference type="GO" id="GO:0007165">
    <property type="term" value="P:signal transduction"/>
    <property type="evidence" value="ECO:0007669"/>
    <property type="project" value="InterPro"/>
</dbReference>
<dbReference type="InterPro" id="IPR033614">
    <property type="entry name" value="RASSF1-6"/>
</dbReference>
<organism evidence="4 5">
    <name type="scientific">Crassostrea virginica</name>
    <name type="common">Eastern oyster</name>
    <dbReference type="NCBI Taxonomy" id="6565"/>
    <lineage>
        <taxon>Eukaryota</taxon>
        <taxon>Metazoa</taxon>
        <taxon>Spiralia</taxon>
        <taxon>Lophotrochozoa</taxon>
        <taxon>Mollusca</taxon>
        <taxon>Bivalvia</taxon>
        <taxon>Autobranchia</taxon>
        <taxon>Pteriomorphia</taxon>
        <taxon>Ostreida</taxon>
        <taxon>Ostreoidea</taxon>
        <taxon>Ostreidae</taxon>
        <taxon>Crassostrea</taxon>
    </lineage>
</organism>
<gene>
    <name evidence="5" type="primary">LOC111107088</name>
</gene>
<dbReference type="Proteomes" id="UP000694844">
    <property type="component" value="Chromosome 8"/>
</dbReference>
<dbReference type="Gene3D" id="1.20.5.110">
    <property type="match status" value="1"/>
</dbReference>
<evidence type="ECO:0000313" key="5">
    <source>
        <dbReference type="RefSeq" id="XP_022297765.1"/>
    </source>
</evidence>
<sequence>MEDSRKLFIPIRKKTNKQNRSKRISAARNFLQSEIFKLNFQDITSLPKFRPLRYSFVDEDDFEDFKQDLLDFQVLKKQELEGGISPECRRRIRRNNASETRKNRLDADQLMEFFNSDENFQEFERVFETFKSKRFSNTALKLPLSLRQFGDNDSDSSDEDDDKTVVLEEELFIGDLDDDPEEEDLFSEFFHNDESFIEFEREFQTFKVKRRSRVIDRINRQSGCDIVSELQAICDKDPTKKYDAMLEVGEQRLWNSGGEWDYIFSHLNKARSSSVSNISGTYGSCSSLNTVHTHSECDTGFYSQDPHQGNCSQGLAECYSGEPLTCSGSFSDISNGVHNCSQNGDVNHVPKCSCSDSCVQSSCSDCHFTSHQKCAQFVRLPCKSSPDGTPLDDPSQDLEGLGGVQEVAASGACGETPPDASNEKDETDSGYRSGTIPDDKLPRQPSQATLNREELKKKLEEYNTMVPGAEFKLKTEKEETFQGFVKVTLNLVRPICMSLGARPPSIYELLTKEHIVEQNTQTISFYMPRDTVKSIHINSDESTKDVITMLLKKFHILDNPRKFALYEQELNEKGKIAKLRRIQEVEYPLHVSLLWEADRIDRTRFVLQENENGEIDWEAFSLPELGNFLRVLDREETEYMTELKHKYKFMKKIVQQRLKELRIERQQAAASKRDSYIRPAGADHPLAQSS</sequence>
<keyword evidence="4" id="KW-1185">Reference proteome</keyword>
<dbReference type="RefSeq" id="XP_022297765.1">
    <property type="nucleotide sequence ID" value="XM_022442057.1"/>
</dbReference>
<dbReference type="PANTHER" id="PTHR22738:SF10">
    <property type="entry name" value="RAS ASSOCIATION DOMAIN-CONTAINING PROTEIN 1 HOMOLOG"/>
    <property type="match status" value="1"/>
</dbReference>
<dbReference type="PROSITE" id="PS50951">
    <property type="entry name" value="SARAH"/>
    <property type="match status" value="1"/>
</dbReference>
<evidence type="ECO:0000256" key="1">
    <source>
        <dbReference type="SAM" id="MobiDB-lite"/>
    </source>
</evidence>
<accession>A0A8B8B2Y4</accession>
<reference evidence="5" key="1">
    <citation type="submission" date="2025-08" db="UniProtKB">
        <authorList>
            <consortium name="RefSeq"/>
        </authorList>
    </citation>
    <scope>IDENTIFICATION</scope>
    <source>
        <tissue evidence="5">Whole sample</tissue>
    </source>
</reference>
<dbReference type="GeneID" id="111107088"/>
<dbReference type="Pfam" id="PF00788">
    <property type="entry name" value="RA"/>
    <property type="match status" value="1"/>
</dbReference>
<proteinExistence type="predicted"/>
<dbReference type="Gene3D" id="3.10.20.90">
    <property type="entry name" value="Phosphatidylinositol 3-kinase Catalytic Subunit, Chain A, domain 1"/>
    <property type="match status" value="1"/>
</dbReference>
<dbReference type="PROSITE" id="PS50200">
    <property type="entry name" value="RA"/>
    <property type="match status" value="1"/>
</dbReference>
<dbReference type="SMART" id="SM00314">
    <property type="entry name" value="RA"/>
    <property type="match status" value="1"/>
</dbReference>
<evidence type="ECO:0000313" key="4">
    <source>
        <dbReference type="Proteomes" id="UP000694844"/>
    </source>
</evidence>
<dbReference type="InterPro" id="IPR000159">
    <property type="entry name" value="RA_dom"/>
</dbReference>
<feature type="region of interest" description="Disordered" evidence="1">
    <location>
        <begin position="666"/>
        <end position="690"/>
    </location>
</feature>
<dbReference type="Pfam" id="PF16517">
    <property type="entry name" value="Nore1-SARAH"/>
    <property type="match status" value="1"/>
</dbReference>
<name>A0A8B8B2Y4_CRAVI</name>
<evidence type="ECO:0000259" key="2">
    <source>
        <dbReference type="PROSITE" id="PS50200"/>
    </source>
</evidence>
<dbReference type="InterPro" id="IPR029071">
    <property type="entry name" value="Ubiquitin-like_domsf"/>
</dbReference>
<dbReference type="KEGG" id="cvn:111107088"/>
<protein>
    <submittedName>
        <fullName evidence="5">Uncharacterized protein LOC111107088 isoform X1</fullName>
    </submittedName>
</protein>
<dbReference type="PANTHER" id="PTHR22738">
    <property type="entry name" value="RASSF"/>
    <property type="match status" value="1"/>
</dbReference>
<dbReference type="CDD" id="cd01778">
    <property type="entry name" value="RA_RASSF1_like"/>
    <property type="match status" value="1"/>
</dbReference>
<evidence type="ECO:0000259" key="3">
    <source>
        <dbReference type="PROSITE" id="PS50951"/>
    </source>
</evidence>
<feature type="domain" description="SARAH" evidence="3">
    <location>
        <begin position="614"/>
        <end position="661"/>
    </location>
</feature>
<dbReference type="CDD" id="cd21885">
    <property type="entry name" value="SARAH_RASSF1-like"/>
    <property type="match status" value="1"/>
</dbReference>
<dbReference type="AlphaFoldDB" id="A0A8B8B2Y4"/>
<dbReference type="OrthoDB" id="74314at2759"/>
<feature type="compositionally biased region" description="Basic and acidic residues" evidence="1">
    <location>
        <begin position="666"/>
        <end position="676"/>
    </location>
</feature>
<dbReference type="SUPFAM" id="SSF54236">
    <property type="entry name" value="Ubiquitin-like"/>
    <property type="match status" value="1"/>
</dbReference>